<proteinExistence type="predicted"/>
<dbReference type="EMBL" id="SFCI01001576">
    <property type="protein sequence ID" value="TFY75429.1"/>
    <property type="molecule type" value="Genomic_DNA"/>
</dbReference>
<keyword evidence="2" id="KW-1185">Reference proteome</keyword>
<dbReference type="AlphaFoldDB" id="A0A4Y9ZPR9"/>
<dbReference type="Proteomes" id="UP000298061">
    <property type="component" value="Unassembled WGS sequence"/>
</dbReference>
<reference evidence="1 2" key="1">
    <citation type="submission" date="2019-02" db="EMBL/GenBank/DDBJ databases">
        <title>Genome sequencing of the rare red list fungi Hericium alpestre (H. flagellum).</title>
        <authorList>
            <person name="Buettner E."/>
            <person name="Kellner H."/>
        </authorList>
    </citation>
    <scope>NUCLEOTIDE SEQUENCE [LARGE SCALE GENOMIC DNA]</scope>
    <source>
        <strain evidence="1 2">DSM 108284</strain>
    </source>
</reference>
<comment type="caution">
    <text evidence="1">The sequence shown here is derived from an EMBL/GenBank/DDBJ whole genome shotgun (WGS) entry which is preliminary data.</text>
</comment>
<protein>
    <submittedName>
        <fullName evidence="1">Uncharacterized protein</fullName>
    </submittedName>
</protein>
<evidence type="ECO:0000313" key="2">
    <source>
        <dbReference type="Proteomes" id="UP000298061"/>
    </source>
</evidence>
<name>A0A4Y9ZPR9_9AGAM</name>
<evidence type="ECO:0000313" key="1">
    <source>
        <dbReference type="EMBL" id="TFY75429.1"/>
    </source>
</evidence>
<sequence>MHRVSTASISSTYSFPGQNLAPTFFQGLKVLSLKVHLRFPDQNSYWLPAFSGLLDVLEAAVNLRTLDIHEYLPSADVHRDMVTTDSTFVARTISLHHPPRHAIEYTPLVVAESPRSQPRRNICLFPRFTHTFVLSAGHSVLRGRAPHQAAHQRPERLVHSARGTAGRVALVLEFLRQDVGITSVLLQQFITQLPLGPIQTIKCLTLHGSSFEEVAPVLGLSTDHGTAEPPDIHCLGIFQFAFTSGTWTGFLEALRERKASGSPLRKLTLHRCSGISTDRMQALREAVDEFIVDA</sequence>
<accession>A0A4Y9ZPR9</accession>
<gene>
    <name evidence="1" type="ORF">EWM64_g8583</name>
</gene>
<organism evidence="1 2">
    <name type="scientific">Hericium alpestre</name>
    <dbReference type="NCBI Taxonomy" id="135208"/>
    <lineage>
        <taxon>Eukaryota</taxon>
        <taxon>Fungi</taxon>
        <taxon>Dikarya</taxon>
        <taxon>Basidiomycota</taxon>
        <taxon>Agaricomycotina</taxon>
        <taxon>Agaricomycetes</taxon>
        <taxon>Russulales</taxon>
        <taxon>Hericiaceae</taxon>
        <taxon>Hericium</taxon>
    </lineage>
</organism>